<dbReference type="InterPro" id="IPR029063">
    <property type="entry name" value="SAM-dependent_MTases_sf"/>
</dbReference>
<dbReference type="PANTHER" id="PTHR11579">
    <property type="entry name" value="PROTEIN-L-ISOASPARTATE O-METHYLTRANSFERASE"/>
    <property type="match status" value="1"/>
</dbReference>
<dbReference type="EMBL" id="UINC01100599">
    <property type="protein sequence ID" value="SVC60781.1"/>
    <property type="molecule type" value="Genomic_DNA"/>
</dbReference>
<keyword evidence="7" id="KW-0949">S-adenosyl-L-methionine</keyword>
<reference evidence="8" key="1">
    <citation type="submission" date="2018-05" db="EMBL/GenBank/DDBJ databases">
        <authorList>
            <person name="Lanie J.A."/>
            <person name="Ng W.-L."/>
            <person name="Kazmierczak K.M."/>
            <person name="Andrzejewski T.M."/>
            <person name="Davidsen T.M."/>
            <person name="Wayne K.J."/>
            <person name="Tettelin H."/>
            <person name="Glass J.I."/>
            <person name="Rusch D."/>
            <person name="Podicherti R."/>
            <person name="Tsui H.-C.T."/>
            <person name="Winkler M.E."/>
        </authorList>
    </citation>
    <scope>NUCLEOTIDE SEQUENCE</scope>
</reference>
<evidence type="ECO:0000256" key="6">
    <source>
        <dbReference type="ARBA" id="ARBA00022679"/>
    </source>
</evidence>
<protein>
    <recommendedName>
        <fullName evidence="3">protein-L-isoaspartate(D-aspartate) O-methyltransferase</fullName>
        <ecNumber evidence="3">2.1.1.77</ecNumber>
    </recommendedName>
</protein>
<dbReference type="GO" id="GO:0005737">
    <property type="term" value="C:cytoplasm"/>
    <property type="evidence" value="ECO:0007669"/>
    <property type="project" value="UniProtKB-SubCell"/>
</dbReference>
<dbReference type="NCBIfam" id="TIGR00080">
    <property type="entry name" value="pimt"/>
    <property type="match status" value="1"/>
</dbReference>
<dbReference type="FunFam" id="3.40.50.150:FF:000010">
    <property type="entry name" value="Protein-L-isoaspartate O-methyltransferase"/>
    <property type="match status" value="1"/>
</dbReference>
<proteinExistence type="inferred from homology"/>
<dbReference type="Gene3D" id="3.40.50.150">
    <property type="entry name" value="Vaccinia Virus protein VP39"/>
    <property type="match status" value="1"/>
</dbReference>
<evidence type="ECO:0000313" key="8">
    <source>
        <dbReference type="EMBL" id="SVC60781.1"/>
    </source>
</evidence>
<dbReference type="InterPro" id="IPR000682">
    <property type="entry name" value="PCMT"/>
</dbReference>
<evidence type="ECO:0000256" key="2">
    <source>
        <dbReference type="ARBA" id="ARBA00005369"/>
    </source>
</evidence>
<gene>
    <name evidence="8" type="ORF">METZ01_LOCUS313635</name>
</gene>
<dbReference type="Pfam" id="PF01135">
    <property type="entry name" value="PCMT"/>
    <property type="match status" value="1"/>
</dbReference>
<sequence>MILKISIKIYLLFLINVCCSSVQGSDFRRDSTESQSQETQWWQEEAGKMVTRQIYARGVRDSLVLRTMKATPRHLFIPEYLKRSAYSDRPLPIGEGQTISQPYIVALMTELLHLTGDEKVLEIGTGSGYQAAVLSPLAKEIYTIEIVRSLAEGAGKLLKMLGYNNVTVKWGDGYEGWVEHAPFDCVIVTAAPVQVPKALIEQLKIGGRMVIPVGSFYQELKVFIKGKDGIEEESIIPVRFVPMVHPEKSIFH</sequence>
<evidence type="ECO:0000256" key="5">
    <source>
        <dbReference type="ARBA" id="ARBA00022603"/>
    </source>
</evidence>
<dbReference type="CDD" id="cd02440">
    <property type="entry name" value="AdoMet_MTases"/>
    <property type="match status" value="1"/>
</dbReference>
<accession>A0A382NMF4</accession>
<organism evidence="8">
    <name type="scientific">marine metagenome</name>
    <dbReference type="NCBI Taxonomy" id="408172"/>
    <lineage>
        <taxon>unclassified sequences</taxon>
        <taxon>metagenomes</taxon>
        <taxon>ecological metagenomes</taxon>
    </lineage>
</organism>
<dbReference type="GO" id="GO:0032259">
    <property type="term" value="P:methylation"/>
    <property type="evidence" value="ECO:0007669"/>
    <property type="project" value="UniProtKB-KW"/>
</dbReference>
<comment type="subcellular location">
    <subcellularLocation>
        <location evidence="1">Cytoplasm</location>
    </subcellularLocation>
</comment>
<evidence type="ECO:0000256" key="4">
    <source>
        <dbReference type="ARBA" id="ARBA00022490"/>
    </source>
</evidence>
<evidence type="ECO:0000256" key="1">
    <source>
        <dbReference type="ARBA" id="ARBA00004496"/>
    </source>
</evidence>
<dbReference type="PANTHER" id="PTHR11579:SF0">
    <property type="entry name" value="PROTEIN-L-ISOASPARTATE(D-ASPARTATE) O-METHYLTRANSFERASE"/>
    <property type="match status" value="1"/>
</dbReference>
<dbReference type="AlphaFoldDB" id="A0A382NMF4"/>
<dbReference type="HAMAP" id="MF_00090">
    <property type="entry name" value="PIMT"/>
    <property type="match status" value="1"/>
</dbReference>
<dbReference type="GO" id="GO:0004719">
    <property type="term" value="F:protein-L-isoaspartate (D-aspartate) O-methyltransferase activity"/>
    <property type="evidence" value="ECO:0007669"/>
    <property type="project" value="UniProtKB-EC"/>
</dbReference>
<keyword evidence="6" id="KW-0808">Transferase</keyword>
<dbReference type="NCBIfam" id="NF001453">
    <property type="entry name" value="PRK00312.1"/>
    <property type="match status" value="1"/>
</dbReference>
<comment type="similarity">
    <text evidence="2">Belongs to the methyltransferase superfamily. L-isoaspartyl/D-aspartyl protein methyltransferase family.</text>
</comment>
<evidence type="ECO:0000256" key="3">
    <source>
        <dbReference type="ARBA" id="ARBA00011890"/>
    </source>
</evidence>
<dbReference type="EC" id="2.1.1.77" evidence="3"/>
<keyword evidence="5" id="KW-0489">Methyltransferase</keyword>
<name>A0A382NMF4_9ZZZZ</name>
<keyword evidence="4" id="KW-0963">Cytoplasm</keyword>
<dbReference type="SUPFAM" id="SSF53335">
    <property type="entry name" value="S-adenosyl-L-methionine-dependent methyltransferases"/>
    <property type="match status" value="1"/>
</dbReference>
<evidence type="ECO:0000256" key="7">
    <source>
        <dbReference type="ARBA" id="ARBA00022691"/>
    </source>
</evidence>